<dbReference type="GO" id="GO:0016987">
    <property type="term" value="F:sigma factor activity"/>
    <property type="evidence" value="ECO:0007669"/>
    <property type="project" value="UniProtKB-KW"/>
</dbReference>
<sequence length="191" mass="21582">MLLMAQTTKGTGKEDREALDRLLIEIAAGSREALAELYHRTRTAVYGITLSYVKNAHDAQDLTQDAFVRIWEKAPQYRPQGSPMAWILAVARNLALMALRQRERQADLSEEEWDAIPAEGPALSPEERELLQTALAALEEQERRIVVLHAVTGLKHREIAQLLELPLATVLSKYHRALKKLKVRLEGDDAR</sequence>
<dbReference type="Proteomes" id="UP000628736">
    <property type="component" value="Unassembled WGS sequence"/>
</dbReference>
<organism evidence="9 10">
    <name type="scientific">Flintibacter hominis</name>
    <dbReference type="NCBI Taxonomy" id="2763048"/>
    <lineage>
        <taxon>Bacteria</taxon>
        <taxon>Bacillati</taxon>
        <taxon>Bacillota</taxon>
        <taxon>Clostridia</taxon>
        <taxon>Eubacteriales</taxon>
        <taxon>Flintibacter</taxon>
    </lineage>
</organism>
<dbReference type="Gene3D" id="1.10.1740.10">
    <property type="match status" value="1"/>
</dbReference>
<dbReference type="InterPro" id="IPR013249">
    <property type="entry name" value="RNA_pol_sigma70_r4_t2"/>
</dbReference>
<comment type="caution">
    <text evidence="9">The sequence shown here is derived from an EMBL/GenBank/DDBJ whole genome shotgun (WGS) entry which is preliminary data.</text>
</comment>
<dbReference type="AlphaFoldDB" id="A0A8J6J0E3"/>
<dbReference type="SUPFAM" id="SSF88946">
    <property type="entry name" value="Sigma2 domain of RNA polymerase sigma factors"/>
    <property type="match status" value="1"/>
</dbReference>
<evidence type="ECO:0000313" key="10">
    <source>
        <dbReference type="Proteomes" id="UP000628736"/>
    </source>
</evidence>
<keyword evidence="10" id="KW-1185">Reference proteome</keyword>
<dbReference type="CDD" id="cd06171">
    <property type="entry name" value="Sigma70_r4"/>
    <property type="match status" value="1"/>
</dbReference>
<keyword evidence="3 6" id="KW-0731">Sigma factor</keyword>
<keyword evidence="4 6" id="KW-0238">DNA-binding</keyword>
<dbReference type="GO" id="GO:0003677">
    <property type="term" value="F:DNA binding"/>
    <property type="evidence" value="ECO:0007669"/>
    <property type="project" value="UniProtKB-KW"/>
</dbReference>
<dbReference type="InterPro" id="IPR013325">
    <property type="entry name" value="RNA_pol_sigma_r2"/>
</dbReference>
<gene>
    <name evidence="9" type="ORF">H8S11_01180</name>
</gene>
<evidence type="ECO:0000256" key="3">
    <source>
        <dbReference type="ARBA" id="ARBA00023082"/>
    </source>
</evidence>
<dbReference type="InterPro" id="IPR014284">
    <property type="entry name" value="RNA_pol_sigma-70_dom"/>
</dbReference>
<evidence type="ECO:0000256" key="5">
    <source>
        <dbReference type="ARBA" id="ARBA00023163"/>
    </source>
</evidence>
<dbReference type="InterPro" id="IPR007627">
    <property type="entry name" value="RNA_pol_sigma70_r2"/>
</dbReference>
<name>A0A8J6J0E3_9FIRM</name>
<dbReference type="SUPFAM" id="SSF88659">
    <property type="entry name" value="Sigma3 and sigma4 domains of RNA polymerase sigma factors"/>
    <property type="match status" value="1"/>
</dbReference>
<dbReference type="GO" id="GO:0006352">
    <property type="term" value="P:DNA-templated transcription initiation"/>
    <property type="evidence" value="ECO:0007669"/>
    <property type="project" value="InterPro"/>
</dbReference>
<feature type="domain" description="RNA polymerase sigma-70 region 2" evidence="7">
    <location>
        <begin position="37"/>
        <end position="104"/>
    </location>
</feature>
<evidence type="ECO:0000256" key="4">
    <source>
        <dbReference type="ARBA" id="ARBA00023125"/>
    </source>
</evidence>
<evidence type="ECO:0000259" key="8">
    <source>
        <dbReference type="Pfam" id="PF08281"/>
    </source>
</evidence>
<keyword evidence="5 6" id="KW-0804">Transcription</keyword>
<dbReference type="PANTHER" id="PTHR43133">
    <property type="entry name" value="RNA POLYMERASE ECF-TYPE SIGMA FACTO"/>
    <property type="match status" value="1"/>
</dbReference>
<dbReference type="InterPro" id="IPR000838">
    <property type="entry name" value="RNA_pol_sigma70_ECF_CS"/>
</dbReference>
<evidence type="ECO:0000256" key="6">
    <source>
        <dbReference type="RuleBase" id="RU000716"/>
    </source>
</evidence>
<feature type="domain" description="RNA polymerase sigma factor 70 region 4 type 2" evidence="8">
    <location>
        <begin position="129"/>
        <end position="181"/>
    </location>
</feature>
<dbReference type="Pfam" id="PF04542">
    <property type="entry name" value="Sigma70_r2"/>
    <property type="match status" value="1"/>
</dbReference>
<dbReference type="PANTHER" id="PTHR43133:SF62">
    <property type="entry name" value="RNA POLYMERASE SIGMA FACTOR SIGZ"/>
    <property type="match status" value="1"/>
</dbReference>
<dbReference type="Pfam" id="PF08281">
    <property type="entry name" value="Sigma70_r4_2"/>
    <property type="match status" value="1"/>
</dbReference>
<evidence type="ECO:0000259" key="7">
    <source>
        <dbReference type="Pfam" id="PF04542"/>
    </source>
</evidence>
<dbReference type="EMBL" id="JACOPO010000001">
    <property type="protein sequence ID" value="MBC5721439.1"/>
    <property type="molecule type" value="Genomic_DNA"/>
</dbReference>
<reference evidence="9" key="1">
    <citation type="submission" date="2020-08" db="EMBL/GenBank/DDBJ databases">
        <title>Genome public.</title>
        <authorList>
            <person name="Liu C."/>
            <person name="Sun Q."/>
        </authorList>
    </citation>
    <scope>NUCLEOTIDE SEQUENCE</scope>
    <source>
        <strain evidence="9">NSJ-23</strain>
    </source>
</reference>
<dbReference type="GO" id="GO:0006950">
    <property type="term" value="P:response to stress"/>
    <property type="evidence" value="ECO:0007669"/>
    <property type="project" value="UniProtKB-ARBA"/>
</dbReference>
<proteinExistence type="inferred from homology"/>
<keyword evidence="2 6" id="KW-0805">Transcription regulation</keyword>
<dbReference type="InterPro" id="IPR039425">
    <property type="entry name" value="RNA_pol_sigma-70-like"/>
</dbReference>
<dbReference type="NCBIfam" id="TIGR02937">
    <property type="entry name" value="sigma70-ECF"/>
    <property type="match status" value="1"/>
</dbReference>
<accession>A0A8J6J0E3</accession>
<comment type="similarity">
    <text evidence="1 6">Belongs to the sigma-70 factor family. ECF subfamily.</text>
</comment>
<evidence type="ECO:0000256" key="2">
    <source>
        <dbReference type="ARBA" id="ARBA00023015"/>
    </source>
</evidence>
<dbReference type="InterPro" id="IPR036388">
    <property type="entry name" value="WH-like_DNA-bd_sf"/>
</dbReference>
<dbReference type="PROSITE" id="PS01063">
    <property type="entry name" value="SIGMA70_ECF"/>
    <property type="match status" value="1"/>
</dbReference>
<dbReference type="InterPro" id="IPR013324">
    <property type="entry name" value="RNA_pol_sigma_r3/r4-like"/>
</dbReference>
<evidence type="ECO:0000313" key="9">
    <source>
        <dbReference type="EMBL" id="MBC5721439.1"/>
    </source>
</evidence>
<dbReference type="Gene3D" id="1.10.10.10">
    <property type="entry name" value="Winged helix-like DNA-binding domain superfamily/Winged helix DNA-binding domain"/>
    <property type="match status" value="1"/>
</dbReference>
<protein>
    <recommendedName>
        <fullName evidence="6">RNA polymerase sigma factor</fullName>
    </recommendedName>
</protein>
<evidence type="ECO:0000256" key="1">
    <source>
        <dbReference type="ARBA" id="ARBA00010641"/>
    </source>
</evidence>